<protein>
    <submittedName>
        <fullName evidence="1">Uncharacterized protein</fullName>
    </submittedName>
</protein>
<evidence type="ECO:0000313" key="1">
    <source>
        <dbReference type="EMBL" id="GIX89871.1"/>
    </source>
</evidence>
<comment type="caution">
    <text evidence="1">The sequence shown here is derived from an EMBL/GenBank/DDBJ whole genome shotgun (WGS) entry which is preliminary data.</text>
</comment>
<keyword evidence="2" id="KW-1185">Reference proteome</keyword>
<gene>
    <name evidence="1" type="ORF">CEXT_346591</name>
</gene>
<reference evidence="1 2" key="1">
    <citation type="submission" date="2021-06" db="EMBL/GenBank/DDBJ databases">
        <title>Caerostris extrusa draft genome.</title>
        <authorList>
            <person name="Kono N."/>
            <person name="Arakawa K."/>
        </authorList>
    </citation>
    <scope>NUCLEOTIDE SEQUENCE [LARGE SCALE GENOMIC DNA]</scope>
</reference>
<dbReference type="Proteomes" id="UP001054945">
    <property type="component" value="Unassembled WGS sequence"/>
</dbReference>
<accession>A0AAV4P0Y6</accession>
<dbReference type="AlphaFoldDB" id="A0AAV4P0Y6"/>
<sequence>MFRIWTRQIKFVRLGEQQERNRGGSSPEKKFFFFSGGFEMTYEWTSARMELDQFGAVVIESARQISQDFLFILLEGWPTAEICKPGRGSSQLGFSLGGFEMTLRPMNGYQPGWSWINLEQ</sequence>
<organism evidence="1 2">
    <name type="scientific">Caerostris extrusa</name>
    <name type="common">Bark spider</name>
    <name type="synonym">Caerostris bankana</name>
    <dbReference type="NCBI Taxonomy" id="172846"/>
    <lineage>
        <taxon>Eukaryota</taxon>
        <taxon>Metazoa</taxon>
        <taxon>Ecdysozoa</taxon>
        <taxon>Arthropoda</taxon>
        <taxon>Chelicerata</taxon>
        <taxon>Arachnida</taxon>
        <taxon>Araneae</taxon>
        <taxon>Araneomorphae</taxon>
        <taxon>Entelegynae</taxon>
        <taxon>Araneoidea</taxon>
        <taxon>Araneidae</taxon>
        <taxon>Caerostris</taxon>
    </lineage>
</organism>
<proteinExistence type="predicted"/>
<name>A0AAV4P0Y6_CAEEX</name>
<evidence type="ECO:0000313" key="2">
    <source>
        <dbReference type="Proteomes" id="UP001054945"/>
    </source>
</evidence>
<dbReference type="EMBL" id="BPLR01021460">
    <property type="protein sequence ID" value="GIX89871.1"/>
    <property type="molecule type" value="Genomic_DNA"/>
</dbReference>